<name>A0A178LZX9_9CHLR</name>
<accession>A0A178LZX9</accession>
<gene>
    <name evidence="2" type="ORF">A6A03_04555</name>
</gene>
<reference evidence="2 3" key="1">
    <citation type="submission" date="2016-04" db="EMBL/GenBank/DDBJ databases">
        <title>Chloroflexus islandicus sp. nov., a thermophilic filamentous anoxygenic phototrophic bacterium from geyser Strokkur (Iceland).</title>
        <authorList>
            <person name="Gaisin V.A."/>
            <person name="Kalashnikov A.M."/>
            <person name="Sukhacheva M.V."/>
            <person name="Grouzdev D.S."/>
            <person name="Ivanov T.M."/>
            <person name="Kuznetsov B."/>
            <person name="Gorlenko V.M."/>
        </authorList>
    </citation>
    <scope>NUCLEOTIDE SEQUENCE [LARGE SCALE GENOMIC DNA]</scope>
    <source>
        <strain evidence="3">isl-2</strain>
    </source>
</reference>
<evidence type="ECO:0000313" key="2">
    <source>
        <dbReference type="EMBL" id="OAN40582.1"/>
    </source>
</evidence>
<dbReference type="EMBL" id="LWQS01000093">
    <property type="protein sequence ID" value="OAN40582.1"/>
    <property type="molecule type" value="Genomic_DNA"/>
</dbReference>
<feature type="transmembrane region" description="Helical" evidence="1">
    <location>
        <begin position="46"/>
        <end position="65"/>
    </location>
</feature>
<keyword evidence="3" id="KW-1185">Reference proteome</keyword>
<dbReference type="RefSeq" id="WP_066790917.1">
    <property type="nucleotide sequence ID" value="NZ_LWQS01000093.1"/>
</dbReference>
<evidence type="ECO:0000256" key="1">
    <source>
        <dbReference type="SAM" id="Phobius"/>
    </source>
</evidence>
<dbReference type="Proteomes" id="UP000078287">
    <property type="component" value="Unassembled WGS sequence"/>
</dbReference>
<keyword evidence="1" id="KW-1133">Transmembrane helix</keyword>
<keyword evidence="1" id="KW-0472">Membrane</keyword>
<protein>
    <submittedName>
        <fullName evidence="2">Uncharacterized protein</fullName>
    </submittedName>
</protein>
<evidence type="ECO:0000313" key="3">
    <source>
        <dbReference type="Proteomes" id="UP000078287"/>
    </source>
</evidence>
<proteinExistence type="predicted"/>
<dbReference type="AlphaFoldDB" id="A0A178LZX9"/>
<comment type="caution">
    <text evidence="2">The sequence shown here is derived from an EMBL/GenBank/DDBJ whole genome shotgun (WGS) entry which is preliminary data.</text>
</comment>
<keyword evidence="1" id="KW-0812">Transmembrane</keyword>
<organism evidence="2 3">
    <name type="scientific">Chloroflexus islandicus</name>
    <dbReference type="NCBI Taxonomy" id="1707952"/>
    <lineage>
        <taxon>Bacteria</taxon>
        <taxon>Bacillati</taxon>
        <taxon>Chloroflexota</taxon>
        <taxon>Chloroflexia</taxon>
        <taxon>Chloroflexales</taxon>
        <taxon>Chloroflexineae</taxon>
        <taxon>Chloroflexaceae</taxon>
        <taxon>Chloroflexus</taxon>
    </lineage>
</organism>
<feature type="transmembrane region" description="Helical" evidence="1">
    <location>
        <begin position="85"/>
        <end position="103"/>
    </location>
</feature>
<sequence length="110" mass="12373">MYRIACQWRDPALLRAVLLVQETWHGQRGQWQDPLQPPPARPVRQWLQWIGRAVLAALALIVAALTGSVQEAIGQWLAGWLDQPALLVLLAALALLGGGIAWLQQRRRER</sequence>